<dbReference type="EMBL" id="FOLS01000017">
    <property type="protein sequence ID" value="SFD12026.1"/>
    <property type="molecule type" value="Genomic_DNA"/>
</dbReference>
<evidence type="ECO:0000313" key="1">
    <source>
        <dbReference type="EMBL" id="SFD12026.1"/>
    </source>
</evidence>
<comment type="caution">
    <text evidence="1">The sequence shown here is derived from an EMBL/GenBank/DDBJ whole genome shotgun (WGS) entry which is preliminary data.</text>
</comment>
<organism evidence="1 2">
    <name type="scientific">Pseudomonas citronellolis</name>
    <dbReference type="NCBI Taxonomy" id="53408"/>
    <lineage>
        <taxon>Bacteria</taxon>
        <taxon>Pseudomonadati</taxon>
        <taxon>Pseudomonadota</taxon>
        <taxon>Gammaproteobacteria</taxon>
        <taxon>Pseudomonadales</taxon>
        <taxon>Pseudomonadaceae</taxon>
        <taxon>Pseudomonas</taxon>
    </lineage>
</organism>
<protein>
    <submittedName>
        <fullName evidence="1">Uncharacterized protein</fullName>
    </submittedName>
</protein>
<keyword evidence="2" id="KW-1185">Reference proteome</keyword>
<name>A0AAQ1HPA3_9PSED</name>
<dbReference type="Proteomes" id="UP000183385">
    <property type="component" value="Unassembled WGS sequence"/>
</dbReference>
<sequence>MKAYPVVRGAGWNDANFAKGFVTSACLSAFQDASGQPDLRRVARHALQGGTALCAGTLAARALQRQEYARALFAGMAGAVGVMLVERWLRDGARPCQEN</sequence>
<dbReference type="AlphaFoldDB" id="A0AAQ1HPA3"/>
<evidence type="ECO:0000313" key="2">
    <source>
        <dbReference type="Proteomes" id="UP000183385"/>
    </source>
</evidence>
<proteinExistence type="predicted"/>
<accession>A0AAQ1HPA3</accession>
<dbReference type="RefSeq" id="WP_074981242.1">
    <property type="nucleotide sequence ID" value="NZ_BGPP01000017.1"/>
</dbReference>
<gene>
    <name evidence="1" type="ORF">SAMN05216577_11740</name>
</gene>
<reference evidence="1 2" key="1">
    <citation type="submission" date="2016-10" db="EMBL/GenBank/DDBJ databases">
        <authorList>
            <person name="Varghese N."/>
            <person name="Submissions S."/>
        </authorList>
    </citation>
    <scope>NUCLEOTIDE SEQUENCE [LARGE SCALE GENOMIC DNA]</scope>
    <source>
        <strain evidence="1 2">LMG 18378</strain>
    </source>
</reference>